<feature type="compositionally biased region" description="Low complexity" evidence="5">
    <location>
        <begin position="262"/>
        <end position="276"/>
    </location>
</feature>
<feature type="compositionally biased region" description="Low complexity" evidence="5">
    <location>
        <begin position="316"/>
        <end position="345"/>
    </location>
</feature>
<reference evidence="7 8" key="1">
    <citation type="journal article" date="2021" name="Environ. Microbiol.">
        <title>Gene family expansions and transcriptome signatures uncover fungal adaptations to wood decay.</title>
        <authorList>
            <person name="Hage H."/>
            <person name="Miyauchi S."/>
            <person name="Viragh M."/>
            <person name="Drula E."/>
            <person name="Min B."/>
            <person name="Chaduli D."/>
            <person name="Navarro D."/>
            <person name="Favel A."/>
            <person name="Norest M."/>
            <person name="Lesage-Meessen L."/>
            <person name="Balint B."/>
            <person name="Merenyi Z."/>
            <person name="de Eugenio L."/>
            <person name="Morin E."/>
            <person name="Martinez A.T."/>
            <person name="Baldrian P."/>
            <person name="Stursova M."/>
            <person name="Martinez M.J."/>
            <person name="Novotny C."/>
            <person name="Magnuson J.K."/>
            <person name="Spatafora J.W."/>
            <person name="Maurice S."/>
            <person name="Pangilinan J."/>
            <person name="Andreopoulos W."/>
            <person name="LaButti K."/>
            <person name="Hundley H."/>
            <person name="Na H."/>
            <person name="Kuo A."/>
            <person name="Barry K."/>
            <person name="Lipzen A."/>
            <person name="Henrissat B."/>
            <person name="Riley R."/>
            <person name="Ahrendt S."/>
            <person name="Nagy L.G."/>
            <person name="Grigoriev I.V."/>
            <person name="Martin F."/>
            <person name="Rosso M.N."/>
        </authorList>
    </citation>
    <scope>NUCLEOTIDE SEQUENCE [LARGE SCALE GENOMIC DNA]</scope>
    <source>
        <strain evidence="7 8">CIRM-BRFM 1785</strain>
    </source>
</reference>
<feature type="compositionally biased region" description="Low complexity" evidence="5">
    <location>
        <begin position="388"/>
        <end position="398"/>
    </location>
</feature>
<feature type="compositionally biased region" description="Basic and acidic residues" evidence="5">
    <location>
        <begin position="377"/>
        <end position="387"/>
    </location>
</feature>
<evidence type="ECO:0000313" key="8">
    <source>
        <dbReference type="Proteomes" id="UP000814176"/>
    </source>
</evidence>
<dbReference type="InterPro" id="IPR039722">
    <property type="entry name" value="Upf3"/>
</dbReference>
<evidence type="ECO:0000256" key="1">
    <source>
        <dbReference type="ARBA" id="ARBA00004123"/>
    </source>
</evidence>
<dbReference type="InterPro" id="IPR035979">
    <property type="entry name" value="RBD_domain_sf"/>
</dbReference>
<evidence type="ECO:0000256" key="2">
    <source>
        <dbReference type="ARBA" id="ARBA00005991"/>
    </source>
</evidence>
<feature type="compositionally biased region" description="Basic residues" evidence="5">
    <location>
        <begin position="458"/>
        <end position="468"/>
    </location>
</feature>
<evidence type="ECO:0000313" key="7">
    <source>
        <dbReference type="EMBL" id="KAH9829545.1"/>
    </source>
</evidence>
<feature type="compositionally biased region" description="Low complexity" evidence="5">
    <location>
        <begin position="442"/>
        <end position="451"/>
    </location>
</feature>
<evidence type="ECO:0000256" key="5">
    <source>
        <dbReference type="SAM" id="MobiDB-lite"/>
    </source>
</evidence>
<name>A0ABQ8K0A3_9APHY</name>
<dbReference type="InterPro" id="IPR012677">
    <property type="entry name" value="Nucleotide-bd_a/b_plait_sf"/>
</dbReference>
<feature type="region of interest" description="Disordered" evidence="5">
    <location>
        <begin position="214"/>
        <end position="475"/>
    </location>
</feature>
<dbReference type="GeneID" id="72007002"/>
<dbReference type="RefSeq" id="XP_047773001.1">
    <property type="nucleotide sequence ID" value="XM_047926270.1"/>
</dbReference>
<gene>
    <name evidence="7" type="ORF">C8Q71DRAFT_825020</name>
</gene>
<dbReference type="PANTHER" id="PTHR13112">
    <property type="entry name" value="UPF3 REGULATOR OF NONSENSE TRANSCRIPTS-LIKE PROTEIN"/>
    <property type="match status" value="1"/>
</dbReference>
<accession>A0ABQ8K0A3</accession>
<comment type="caution">
    <text evidence="7">The sequence shown here is derived from an EMBL/GenBank/DDBJ whole genome shotgun (WGS) entry which is preliminary data.</text>
</comment>
<keyword evidence="4" id="KW-0539">Nucleus</keyword>
<dbReference type="SUPFAM" id="SSF54928">
    <property type="entry name" value="RNA-binding domain, RBD"/>
    <property type="match status" value="1"/>
</dbReference>
<feature type="compositionally biased region" description="Basic and acidic residues" evidence="5">
    <location>
        <begin position="214"/>
        <end position="223"/>
    </location>
</feature>
<evidence type="ECO:0000259" key="6">
    <source>
        <dbReference type="Pfam" id="PF03467"/>
    </source>
</evidence>
<dbReference type="EMBL" id="JADCUA010000037">
    <property type="protein sequence ID" value="KAH9829545.1"/>
    <property type="molecule type" value="Genomic_DNA"/>
</dbReference>
<sequence>MSNAVESAKLSLSPNAKGKAKEKDKRQKGANKPQTERLKTIVRRLPPNLPEDIFWHSVQQWVTDETAQWKAYYQGKFRKRLNKENISSRAYIAFRNEEQLAIFSRDYDGHVFRDKAGNESIAVVEFAPYQKIPSEKKKVDNRVGTIEKDEDFLSFMKSLEEGGSKPVDGETLETLNTLIPRAVAASQPPPQPTTTPLLEALKAEKSAQKDKEAILRAHAHYKDPSVVASAKKDDKKKAAAGGGAKPAPAEQPLGKKAKKAAAKAAQQPAGPSSAPGTKASAPTNAPAQAKQAQVQQAGSPTKTPRPPRERQPRPSPASSAAPTPATQPGADASASTSSDPAAPSSSRRRPVLGLGSRQFEAALSGAGVSGRPPRRAHAADKDKDKGAADAPTAPGDAPSTGKTKEEKRGPRAAPAPPTILQRDAPKILTRDGAAGSGGASGTEGAAPEEAPGGSGGRGGRRGRGRGRGGPRGGAP</sequence>
<dbReference type="PANTHER" id="PTHR13112:SF0">
    <property type="entry name" value="FI21285P1"/>
    <property type="match status" value="1"/>
</dbReference>
<feature type="compositionally biased region" description="Polar residues" evidence="5">
    <location>
        <begin position="1"/>
        <end position="14"/>
    </location>
</feature>
<keyword evidence="8" id="KW-1185">Reference proteome</keyword>
<dbReference type="Proteomes" id="UP000814176">
    <property type="component" value="Unassembled WGS sequence"/>
</dbReference>
<dbReference type="Gene3D" id="3.30.70.330">
    <property type="match status" value="1"/>
</dbReference>
<comment type="subcellular location">
    <subcellularLocation>
        <location evidence="1">Nucleus</location>
    </subcellularLocation>
</comment>
<feature type="region of interest" description="Disordered" evidence="5">
    <location>
        <begin position="1"/>
        <end position="39"/>
    </location>
</feature>
<proteinExistence type="inferred from homology"/>
<evidence type="ECO:0000256" key="3">
    <source>
        <dbReference type="ARBA" id="ARBA00023161"/>
    </source>
</evidence>
<feature type="domain" description="UPF3" evidence="6">
    <location>
        <begin position="36"/>
        <end position="205"/>
    </location>
</feature>
<dbReference type="InterPro" id="IPR005120">
    <property type="entry name" value="UPF3_dom"/>
</dbReference>
<keyword evidence="3" id="KW-0866">Nonsense-mediated mRNA decay</keyword>
<organism evidence="7 8">
    <name type="scientific">Rhodofomes roseus</name>
    <dbReference type="NCBI Taxonomy" id="34475"/>
    <lineage>
        <taxon>Eukaryota</taxon>
        <taxon>Fungi</taxon>
        <taxon>Dikarya</taxon>
        <taxon>Basidiomycota</taxon>
        <taxon>Agaricomycotina</taxon>
        <taxon>Agaricomycetes</taxon>
        <taxon>Polyporales</taxon>
        <taxon>Rhodofomes</taxon>
    </lineage>
</organism>
<dbReference type="Pfam" id="PF03467">
    <property type="entry name" value="Smg4_UPF3"/>
    <property type="match status" value="1"/>
</dbReference>
<protein>
    <submittedName>
        <fullName evidence="7">Smg-4/UPF3 family-domain-containing protein</fullName>
    </submittedName>
</protein>
<comment type="similarity">
    <text evidence="2">Belongs to the RENT3 family.</text>
</comment>
<evidence type="ECO:0000256" key="4">
    <source>
        <dbReference type="ARBA" id="ARBA00023242"/>
    </source>
</evidence>
<dbReference type="CDD" id="cd12455">
    <property type="entry name" value="RRM_like_Smg4_UPF3"/>
    <property type="match status" value="1"/>
</dbReference>
<feature type="compositionally biased region" description="Low complexity" evidence="5">
    <location>
        <begin position="285"/>
        <end position="302"/>
    </location>
</feature>